<protein>
    <submittedName>
        <fullName evidence="1">Sel1 repeat</fullName>
    </submittedName>
</protein>
<proteinExistence type="predicted"/>
<dbReference type="PANTHER" id="PTHR11102">
    <property type="entry name" value="SEL-1-LIKE PROTEIN"/>
    <property type="match status" value="1"/>
</dbReference>
<keyword evidence="2" id="KW-1185">Reference proteome</keyword>
<dbReference type="InterPro" id="IPR050767">
    <property type="entry name" value="Sel1_AlgK"/>
</dbReference>
<accession>A0A2S9H569</accession>
<name>A0A2S9H569_9BURK</name>
<dbReference type="EMBL" id="PUGF01000001">
    <property type="protein sequence ID" value="PRC95130.1"/>
    <property type="molecule type" value="Genomic_DNA"/>
</dbReference>
<dbReference type="Gene3D" id="1.25.40.10">
    <property type="entry name" value="Tetratricopeptide repeat domain"/>
    <property type="match status" value="1"/>
</dbReference>
<evidence type="ECO:0000313" key="1">
    <source>
        <dbReference type="EMBL" id="PRC95130.1"/>
    </source>
</evidence>
<organism evidence="1 2">
    <name type="scientific">Solimicrobium silvestre</name>
    <dbReference type="NCBI Taxonomy" id="2099400"/>
    <lineage>
        <taxon>Bacteria</taxon>
        <taxon>Pseudomonadati</taxon>
        <taxon>Pseudomonadota</taxon>
        <taxon>Betaproteobacteria</taxon>
        <taxon>Burkholderiales</taxon>
        <taxon>Oxalobacteraceae</taxon>
        <taxon>Solimicrobium</taxon>
    </lineage>
</organism>
<dbReference type="PANTHER" id="PTHR11102:SF160">
    <property type="entry name" value="ERAD-ASSOCIATED E3 UBIQUITIN-PROTEIN LIGASE COMPONENT HRD3"/>
    <property type="match status" value="1"/>
</dbReference>
<dbReference type="AlphaFoldDB" id="A0A2S9H569"/>
<evidence type="ECO:0000313" key="2">
    <source>
        <dbReference type="Proteomes" id="UP000237839"/>
    </source>
</evidence>
<sequence length="265" mass="28911">MCIRTSDDPSNQALNIVQSTKAWSPRFSNVTSASQPVEAKTTSSDEGEIFGLNLDGKTVAQYVREYYGAADKGDPKAAFKIYQAELICDGLKSNERAQSTKGEGWLNGADMRKAQKLCDGFNGNRNELLKYIAQAAKGGVADAQALFINTPPDWVLDGPLIPDTTNPHVKEWYEQAIGYLNQAATQGNQMAMLDLARIYKNGDGVQKNLQMAATFEIAYFQIHKLPLSNPLVANITNQLTPDQVREATSAAQVYVAASDNANNNQ</sequence>
<comment type="caution">
    <text evidence="1">The sequence shown here is derived from an EMBL/GenBank/DDBJ whole genome shotgun (WGS) entry which is preliminary data.</text>
</comment>
<dbReference type="InterPro" id="IPR011990">
    <property type="entry name" value="TPR-like_helical_dom_sf"/>
</dbReference>
<reference evidence="1 2" key="1">
    <citation type="submission" date="2018-02" db="EMBL/GenBank/DDBJ databases">
        <title>Solimicrobium silvestre gen. nov., sp. nov., isolated from alpine forest soil.</title>
        <authorList>
            <person name="Margesin R."/>
            <person name="Albuquerque L."/>
            <person name="Zhang D.-C."/>
            <person name="Froufe H.J.C."/>
            <person name="Severino R."/>
            <person name="Roxo I."/>
            <person name="Egas C."/>
            <person name="Da Costa M.S."/>
        </authorList>
    </citation>
    <scope>NUCLEOTIDE SEQUENCE [LARGE SCALE GENOMIC DNA]</scope>
    <source>
        <strain evidence="1 2">S20-91</strain>
    </source>
</reference>
<gene>
    <name evidence="1" type="ORF">S2091_0325</name>
</gene>
<dbReference type="SUPFAM" id="SSF81901">
    <property type="entry name" value="HCP-like"/>
    <property type="match status" value="1"/>
</dbReference>
<dbReference type="Proteomes" id="UP000237839">
    <property type="component" value="Unassembled WGS sequence"/>
</dbReference>